<comment type="caution">
    <text evidence="2">The sequence shown here is derived from an EMBL/GenBank/DDBJ whole genome shotgun (WGS) entry which is preliminary data.</text>
</comment>
<sequence>MVDQLGDEFDFRIVTSDRDLGDAGPYDDVEVDRWTRCGKASVFYQTPGVAGWRALHSSLQRLHIDLVYLNSLFCSTHTLRPLIQRRFGRLAPAPVLLATRGELSPGALQLKAFKKRTFLTVAKALRLYDNVIFQASSQHEENDIRREFGDVKISVASDVPGRGEPLLDVIPQDDADTALRAVFLSRIAPKKNLLGALKMLKDVRVPLIYDIYGVIEDEAFWVECQAVIQTLPPHVQACFQGSLRPEEVNGVLAQYDFFFFPTHGENYGHVIREALAAGLPILISDQTPWRDLVAQNVGADLPLDVPEEFVAWIEAFAQLDAVQRQAMRAAAHVRGNDSQKAASDIDANRNMLYAAARNETFPSGLTTSQTASLSNFPLG</sequence>
<dbReference type="Gene3D" id="3.40.50.2000">
    <property type="entry name" value="Glycogen Phosphorylase B"/>
    <property type="match status" value="1"/>
</dbReference>
<protein>
    <recommendedName>
        <fullName evidence="1">Glycosyl transferase family 1 domain-containing protein</fullName>
    </recommendedName>
</protein>
<dbReference type="EMBL" id="JACU01000015">
    <property type="protein sequence ID" value="KMS50681.1"/>
    <property type="molecule type" value="Genomic_DNA"/>
</dbReference>
<organism evidence="2 3">
    <name type="scientific">Novosphingobium barchaimii LL02</name>
    <dbReference type="NCBI Taxonomy" id="1114963"/>
    <lineage>
        <taxon>Bacteria</taxon>
        <taxon>Pseudomonadati</taxon>
        <taxon>Pseudomonadota</taxon>
        <taxon>Alphaproteobacteria</taxon>
        <taxon>Sphingomonadales</taxon>
        <taxon>Sphingomonadaceae</taxon>
        <taxon>Novosphingobium</taxon>
    </lineage>
</organism>
<dbReference type="GO" id="GO:0016757">
    <property type="term" value="F:glycosyltransferase activity"/>
    <property type="evidence" value="ECO:0007669"/>
    <property type="project" value="InterPro"/>
</dbReference>
<name>A0A0J7XF45_9SPHN</name>
<dbReference type="PATRIC" id="fig|1114963.3.peg.4879"/>
<dbReference type="PANTHER" id="PTHR12526">
    <property type="entry name" value="GLYCOSYLTRANSFERASE"/>
    <property type="match status" value="1"/>
</dbReference>
<feature type="domain" description="Glycosyl transferase family 1" evidence="1">
    <location>
        <begin position="180"/>
        <end position="320"/>
    </location>
</feature>
<proteinExistence type="predicted"/>
<gene>
    <name evidence="2" type="ORF">V474_06170</name>
</gene>
<keyword evidence="3" id="KW-1185">Reference proteome</keyword>
<dbReference type="Proteomes" id="UP000052268">
    <property type="component" value="Unassembled WGS sequence"/>
</dbReference>
<dbReference type="CDD" id="cd03801">
    <property type="entry name" value="GT4_PimA-like"/>
    <property type="match status" value="1"/>
</dbReference>
<evidence type="ECO:0000259" key="1">
    <source>
        <dbReference type="Pfam" id="PF00534"/>
    </source>
</evidence>
<dbReference type="SUPFAM" id="SSF53756">
    <property type="entry name" value="UDP-Glycosyltransferase/glycogen phosphorylase"/>
    <property type="match status" value="1"/>
</dbReference>
<reference evidence="2 3" key="1">
    <citation type="journal article" date="2015" name="G3 (Bethesda)">
        <title>Insights into Ongoing Evolution of the Hexachlorocyclohexane Catabolic Pathway from Comparative Genomics of Ten Sphingomonadaceae Strains.</title>
        <authorList>
            <person name="Pearce S.L."/>
            <person name="Oakeshott J.G."/>
            <person name="Pandey G."/>
        </authorList>
    </citation>
    <scope>NUCLEOTIDE SEQUENCE [LARGE SCALE GENOMIC DNA]</scope>
    <source>
        <strain evidence="2 3">LL02</strain>
    </source>
</reference>
<dbReference type="Pfam" id="PF00534">
    <property type="entry name" value="Glycos_transf_1"/>
    <property type="match status" value="1"/>
</dbReference>
<dbReference type="AlphaFoldDB" id="A0A0J7XF45"/>
<dbReference type="InterPro" id="IPR001296">
    <property type="entry name" value="Glyco_trans_1"/>
</dbReference>
<evidence type="ECO:0000313" key="2">
    <source>
        <dbReference type="EMBL" id="KMS50681.1"/>
    </source>
</evidence>
<evidence type="ECO:0000313" key="3">
    <source>
        <dbReference type="Proteomes" id="UP000052268"/>
    </source>
</evidence>
<accession>A0A0J7XF45</accession>